<feature type="domain" description="DUF418" evidence="2">
    <location>
        <begin position="215"/>
        <end position="332"/>
    </location>
</feature>
<dbReference type="AlphaFoldDB" id="A0A2C6U8A0"/>
<dbReference type="InterPro" id="IPR007349">
    <property type="entry name" value="DUF418"/>
</dbReference>
<reference evidence="4" key="4">
    <citation type="submission" date="2022-03" db="EMBL/GenBank/DDBJ databases">
        <title>Complete Genome Sequence of Staphylococcus edaphicus strain CCM 8731.</title>
        <authorList>
            <person name="Rimmer C.O."/>
            <person name="Thomas J.C."/>
        </authorList>
    </citation>
    <scope>NUCLEOTIDE SEQUENCE</scope>
    <source>
        <strain evidence="4">CCM 8731</strain>
    </source>
</reference>
<dbReference type="PANTHER" id="PTHR30590:SF3">
    <property type="entry name" value="HYPOTHETICAL MEMBRANE SPANNING PROTEIN"/>
    <property type="match status" value="1"/>
</dbReference>
<evidence type="ECO:0000313" key="6">
    <source>
        <dbReference type="Proteomes" id="UP001056588"/>
    </source>
</evidence>
<organism evidence="3 5">
    <name type="scientific">Staphylococcus edaphicus</name>
    <dbReference type="NCBI Taxonomy" id="1955013"/>
    <lineage>
        <taxon>Bacteria</taxon>
        <taxon>Bacillati</taxon>
        <taxon>Bacillota</taxon>
        <taxon>Bacilli</taxon>
        <taxon>Bacillales</taxon>
        <taxon>Staphylococcaceae</taxon>
        <taxon>Staphylococcus</taxon>
    </lineage>
</organism>
<feature type="transmembrane region" description="Helical" evidence="1">
    <location>
        <begin position="128"/>
        <end position="146"/>
    </location>
</feature>
<evidence type="ECO:0000259" key="2">
    <source>
        <dbReference type="Pfam" id="PF04235"/>
    </source>
</evidence>
<accession>A0A2C6U8A0</accession>
<dbReference type="RefSeq" id="WP_099090041.1">
    <property type="nucleotide sequence ID" value="NZ_CP093217.1"/>
</dbReference>
<feature type="transmembrane region" description="Helical" evidence="1">
    <location>
        <begin position="107"/>
        <end position="123"/>
    </location>
</feature>
<proteinExistence type="predicted"/>
<dbReference type="OrthoDB" id="9807744at2"/>
<protein>
    <submittedName>
        <fullName evidence="4">DUF418 domain-containing protein</fullName>
    </submittedName>
</protein>
<gene>
    <name evidence="3" type="ORF">BTJ66_05865</name>
    <name evidence="4" type="ORF">MNY58_00930</name>
</gene>
<sequence length="338" mass="39730">MNKISKRIETLDFLRGFALLGIILVNSISIIQLGLPELSSDITYKKFLDFFIESKFFSIFSYLFGIGFYIFMQRAEDKLENKYYLYLRRILVLGIFGFLHMQLQPGEALFIYSIFGLILIPFFKFHKFLNLIIGTILLIIVLYLDAKILIPLPYFILGLTTAQFGVIFRFNTHKKLWTAIAVISGIISAFGWYLLEKVYAEAHYELSPLNTETAINNKVEIVNHYNHLITIFSPFMSLFYVSCLILLLNVSWVRILLCPLKYYGRMALTNYICQTLMIYLVITLFSGIKWTYVDTLWICLSIYVIQLFMSSIWLKYFKLGPLEYIWKMATYMRKIKIY</sequence>
<reference evidence="3" key="1">
    <citation type="journal article" date="2017" name="Appl. Environ. Microbiol.">
        <title>Staphylococcus edaphicus sp. nov., isolated in Antarctica, harbours mecC gene and genomic islands with suspected role in adaptation to extreme environment.</title>
        <authorList>
            <person name="Pantucek R."/>
            <person name="Sedlacek I."/>
            <person name="Indrakova A."/>
            <person name="Vrbovska V."/>
            <person name="Maslanova I."/>
            <person name="Kovarovic V."/>
            <person name="Svec P."/>
            <person name="Kralova S."/>
            <person name="Kristofova L."/>
            <person name="Keklakova J."/>
            <person name="Petras P."/>
            <person name="Doskar J."/>
        </authorList>
    </citation>
    <scope>NUCLEOTIDE SEQUENCE</scope>
    <source>
        <strain evidence="3">CCM 8730</strain>
    </source>
</reference>
<keyword evidence="6" id="KW-1185">Reference proteome</keyword>
<feature type="transmembrane region" description="Helical" evidence="1">
    <location>
        <begin position="55"/>
        <end position="71"/>
    </location>
</feature>
<dbReference type="Pfam" id="PF04235">
    <property type="entry name" value="DUF418"/>
    <property type="match status" value="1"/>
</dbReference>
<dbReference type="EMBL" id="MRZN01000006">
    <property type="protein sequence ID" value="PHK50032.1"/>
    <property type="molecule type" value="Genomic_DNA"/>
</dbReference>
<feature type="transmembrane region" description="Helical" evidence="1">
    <location>
        <begin position="295"/>
        <end position="317"/>
    </location>
</feature>
<evidence type="ECO:0000256" key="1">
    <source>
        <dbReference type="SAM" id="Phobius"/>
    </source>
</evidence>
<evidence type="ECO:0000313" key="5">
    <source>
        <dbReference type="Proteomes" id="UP000223828"/>
    </source>
</evidence>
<keyword evidence="1" id="KW-0812">Transmembrane</keyword>
<reference evidence="5" key="2">
    <citation type="submission" date="2017-10" db="EMBL/GenBank/DDBJ databases">
        <title>Staphylococcus edaphicus sp. nov., isolated in Antarctica, harbouring mecC gene and genomic islands essential in adaptation to extreme environment.</title>
        <authorList>
            <person name="Pantucek R."/>
            <person name="Sedlacek I."/>
            <person name="Indrakova A."/>
            <person name="Vrbovska V."/>
            <person name="Maslanova I."/>
            <person name="Kovarovic V."/>
            <person name="Svec P."/>
            <person name="Kralova S."/>
            <person name="Kristofova L."/>
            <person name="Keklakova J."/>
            <person name="Petras P."/>
            <person name="Doskar J."/>
        </authorList>
    </citation>
    <scope>NUCLEOTIDE SEQUENCE [LARGE SCALE GENOMIC DNA]</scope>
    <source>
        <strain evidence="5">CCM 5085</strain>
    </source>
</reference>
<dbReference type="Proteomes" id="UP001056588">
    <property type="component" value="Chromosome"/>
</dbReference>
<name>A0A2C6U8A0_9STAP</name>
<evidence type="ECO:0000313" key="3">
    <source>
        <dbReference type="EMBL" id="PHK50032.1"/>
    </source>
</evidence>
<feature type="transmembrane region" description="Helical" evidence="1">
    <location>
        <begin position="12"/>
        <end position="35"/>
    </location>
</feature>
<keyword evidence="1" id="KW-1133">Transmembrane helix</keyword>
<feature type="transmembrane region" description="Helical" evidence="1">
    <location>
        <begin position="177"/>
        <end position="195"/>
    </location>
</feature>
<dbReference type="EMBL" id="CP093217">
    <property type="protein sequence ID" value="UQW81708.1"/>
    <property type="molecule type" value="Genomic_DNA"/>
</dbReference>
<keyword evidence="1" id="KW-0472">Membrane</keyword>
<feature type="transmembrane region" description="Helical" evidence="1">
    <location>
        <begin position="238"/>
        <end position="257"/>
    </location>
</feature>
<dbReference type="PANTHER" id="PTHR30590">
    <property type="entry name" value="INNER MEMBRANE PROTEIN"/>
    <property type="match status" value="1"/>
</dbReference>
<dbReference type="Proteomes" id="UP000223828">
    <property type="component" value="Unassembled WGS sequence"/>
</dbReference>
<feature type="transmembrane region" description="Helical" evidence="1">
    <location>
        <begin position="152"/>
        <end position="170"/>
    </location>
</feature>
<evidence type="ECO:0000313" key="4">
    <source>
        <dbReference type="EMBL" id="UQW81708.1"/>
    </source>
</evidence>
<reference evidence="3" key="3">
    <citation type="submission" date="2017-10" db="EMBL/GenBank/DDBJ databases">
        <authorList>
            <person name="Vrbovska V."/>
            <person name="Kovarovic V."/>
            <person name="Indrakova A."/>
        </authorList>
    </citation>
    <scope>NUCLEOTIDE SEQUENCE</scope>
    <source>
        <strain evidence="3">CCM 8730</strain>
    </source>
</reference>
<feature type="transmembrane region" description="Helical" evidence="1">
    <location>
        <begin position="83"/>
        <end position="101"/>
    </location>
</feature>
<dbReference type="InterPro" id="IPR052529">
    <property type="entry name" value="Bact_Transport_Assoc"/>
</dbReference>
<feature type="transmembrane region" description="Helical" evidence="1">
    <location>
        <begin position="269"/>
        <end position="289"/>
    </location>
</feature>